<organism evidence="1 2">
    <name type="scientific">Syphacia muris</name>
    <dbReference type="NCBI Taxonomy" id="451379"/>
    <lineage>
        <taxon>Eukaryota</taxon>
        <taxon>Metazoa</taxon>
        <taxon>Ecdysozoa</taxon>
        <taxon>Nematoda</taxon>
        <taxon>Chromadorea</taxon>
        <taxon>Rhabditida</taxon>
        <taxon>Spirurina</taxon>
        <taxon>Oxyuridomorpha</taxon>
        <taxon>Oxyuroidea</taxon>
        <taxon>Oxyuridae</taxon>
        <taxon>Syphacia</taxon>
    </lineage>
</organism>
<dbReference type="WBParaSite" id="SMUV_0000773001-mRNA-1">
    <property type="protein sequence ID" value="SMUV_0000773001-mRNA-1"/>
    <property type="gene ID" value="SMUV_0000773001"/>
</dbReference>
<dbReference type="Gene3D" id="3.30.160.60">
    <property type="entry name" value="Classic Zinc Finger"/>
    <property type="match status" value="1"/>
</dbReference>
<proteinExistence type="predicted"/>
<dbReference type="InterPro" id="IPR036236">
    <property type="entry name" value="Znf_C2H2_sf"/>
</dbReference>
<dbReference type="AlphaFoldDB" id="A0A0N5ASG5"/>
<protein>
    <submittedName>
        <fullName evidence="2">C2H2-type domain-containing protein</fullName>
    </submittedName>
</protein>
<sequence>ENSAKRFHCDCGVSFNNESTLTGHKKYYCRNSTNHNEVLREPQRKVPNRCQQCDFQPVSISQLTQHVRSNHATVQAYICQICGYKGYSNRGIRSHLR</sequence>
<accession>A0A0N5ASG5</accession>
<keyword evidence="1" id="KW-1185">Reference proteome</keyword>
<dbReference type="Proteomes" id="UP000046393">
    <property type="component" value="Unplaced"/>
</dbReference>
<evidence type="ECO:0000313" key="2">
    <source>
        <dbReference type="WBParaSite" id="SMUV_0000773001-mRNA-1"/>
    </source>
</evidence>
<dbReference type="STRING" id="451379.A0A0N5ASG5"/>
<name>A0A0N5ASG5_9BILA</name>
<evidence type="ECO:0000313" key="1">
    <source>
        <dbReference type="Proteomes" id="UP000046393"/>
    </source>
</evidence>
<reference evidence="2" key="1">
    <citation type="submission" date="2017-02" db="UniProtKB">
        <authorList>
            <consortium name="WormBaseParasite"/>
        </authorList>
    </citation>
    <scope>IDENTIFICATION</scope>
</reference>
<dbReference type="SUPFAM" id="SSF57667">
    <property type="entry name" value="beta-beta-alpha zinc fingers"/>
    <property type="match status" value="2"/>
</dbReference>